<dbReference type="GO" id="GO:0005886">
    <property type="term" value="C:plasma membrane"/>
    <property type="evidence" value="ECO:0007669"/>
    <property type="project" value="UniProtKB-SubCell"/>
</dbReference>
<proteinExistence type="predicted"/>
<name>A0A0R1K4J0_9LACO</name>
<evidence type="ECO:0000256" key="2">
    <source>
        <dbReference type="ARBA" id="ARBA00022448"/>
    </source>
</evidence>
<comment type="subcellular location">
    <subcellularLocation>
        <location evidence="1">Cell membrane</location>
        <topology evidence="1">Multi-pass membrane protein</topology>
    </subcellularLocation>
</comment>
<dbReference type="OrthoDB" id="92719at2"/>
<feature type="transmembrane region" description="Helical" evidence="7">
    <location>
        <begin position="328"/>
        <end position="349"/>
    </location>
</feature>
<evidence type="ECO:0000256" key="5">
    <source>
        <dbReference type="ARBA" id="ARBA00022989"/>
    </source>
</evidence>
<evidence type="ECO:0000313" key="8">
    <source>
        <dbReference type="EMBL" id="KRK78526.1"/>
    </source>
</evidence>
<feature type="transmembrane region" description="Helical" evidence="7">
    <location>
        <begin position="136"/>
        <end position="156"/>
    </location>
</feature>
<feature type="transmembrane region" description="Helical" evidence="7">
    <location>
        <begin position="12"/>
        <end position="30"/>
    </location>
</feature>
<keyword evidence="9" id="KW-1185">Reference proteome</keyword>
<feature type="transmembrane region" description="Helical" evidence="7">
    <location>
        <begin position="396"/>
        <end position="419"/>
    </location>
</feature>
<feature type="transmembrane region" description="Helical" evidence="7">
    <location>
        <begin position="168"/>
        <end position="190"/>
    </location>
</feature>
<feature type="transmembrane region" description="Helical" evidence="7">
    <location>
        <begin position="42"/>
        <end position="61"/>
    </location>
</feature>
<reference evidence="8 9" key="1">
    <citation type="journal article" date="2015" name="Genome Announc.">
        <title>Expanding the biotechnology potential of lactobacilli through comparative genomics of 213 strains and associated genera.</title>
        <authorList>
            <person name="Sun Z."/>
            <person name="Harris H.M."/>
            <person name="McCann A."/>
            <person name="Guo C."/>
            <person name="Argimon S."/>
            <person name="Zhang W."/>
            <person name="Yang X."/>
            <person name="Jeffery I.B."/>
            <person name="Cooney J.C."/>
            <person name="Kagawa T.F."/>
            <person name="Liu W."/>
            <person name="Song Y."/>
            <person name="Salvetti E."/>
            <person name="Wrobel A."/>
            <person name="Rasinkangas P."/>
            <person name="Parkhill J."/>
            <person name="Rea M.C."/>
            <person name="O'Sullivan O."/>
            <person name="Ritari J."/>
            <person name="Douillard F.P."/>
            <person name="Paul Ross R."/>
            <person name="Yang R."/>
            <person name="Briner A.E."/>
            <person name="Felis G.E."/>
            <person name="de Vos W.M."/>
            <person name="Barrangou R."/>
            <person name="Klaenhammer T.R."/>
            <person name="Caufield P.W."/>
            <person name="Cui Y."/>
            <person name="Zhang H."/>
            <person name="O'Toole P.W."/>
        </authorList>
    </citation>
    <scope>NUCLEOTIDE SEQUENCE [LARGE SCALE GENOMIC DNA]</scope>
    <source>
        <strain evidence="8 9">DSM 19682</strain>
    </source>
</reference>
<dbReference type="Proteomes" id="UP000051248">
    <property type="component" value="Unassembled WGS sequence"/>
</dbReference>
<dbReference type="PIRSF" id="PIRSF006060">
    <property type="entry name" value="AA_transporter"/>
    <property type="match status" value="1"/>
</dbReference>
<keyword evidence="5 7" id="KW-1133">Transmembrane helix</keyword>
<evidence type="ECO:0000256" key="4">
    <source>
        <dbReference type="ARBA" id="ARBA00022692"/>
    </source>
</evidence>
<feature type="transmembrane region" description="Helical" evidence="7">
    <location>
        <begin position="210"/>
        <end position="230"/>
    </location>
</feature>
<evidence type="ECO:0000256" key="3">
    <source>
        <dbReference type="ARBA" id="ARBA00022475"/>
    </source>
</evidence>
<sequence length="512" mass="56357">MDDGNSTKKTITLFGLIMMIFSAIFGFANTTVAYEQMGLASIIWYVFAAVFFFLPAGFMMAEYGSAFNEAKGGIYSWIEGAVGPKIAFTGTFIWLASWEVWLVSTSTKVWIPLSTAFAGHDTTQSWGVLGLSGTQVIGILGLLWIIFVTAFSSMGMDKISKVSNFGGIMTIALNGIFFILSLILLFTTGFHTAEPITGMNTFIHSANPAFASPIGMVSFIVYAIFAYGGMESMGAVTDSMKNPKRDFPRGILISAVVIAITYSLTILMWGISTNWNQILGKSNVNLGNITYVMMSNLGYQFADSIGWSHAAAITTGQWLARFTGFDMFVLYMGAFFVLAYSPLKSFILGTPKDFWPEKVTKLNKHGMPANAMWIQAAVVGIMVVLIAFGGRNAKELYNVLTLMANVSTTIPYLFLVGAYPFFNRNDKIEKPYVFFKNKTAMWTVSIVVFVVLALAVVFTLVQPIIEHAYMDAFWTIIGPVVFGVIAILMFSRYERKEKAKQAEDNDSDAKLG</sequence>
<dbReference type="eggNOG" id="COG0531">
    <property type="taxonomic scope" value="Bacteria"/>
</dbReference>
<keyword evidence="4 7" id="KW-0812">Transmembrane</keyword>
<dbReference type="RefSeq" id="WP_056979859.1">
    <property type="nucleotide sequence ID" value="NZ_AZDZ01000022.1"/>
</dbReference>
<keyword evidence="6 7" id="KW-0472">Membrane</keyword>
<dbReference type="STRING" id="1423775.FD03_GL002301"/>
<feature type="transmembrane region" description="Helical" evidence="7">
    <location>
        <begin position="440"/>
        <end position="460"/>
    </location>
</feature>
<dbReference type="PATRIC" id="fig|1423775.4.peg.2340"/>
<keyword evidence="2" id="KW-0813">Transport</keyword>
<gene>
    <name evidence="8" type="ORF">FD03_GL002301</name>
</gene>
<evidence type="ECO:0000256" key="6">
    <source>
        <dbReference type="ARBA" id="ARBA00023136"/>
    </source>
</evidence>
<feature type="transmembrane region" description="Helical" evidence="7">
    <location>
        <begin position="251"/>
        <end position="271"/>
    </location>
</feature>
<feature type="transmembrane region" description="Helical" evidence="7">
    <location>
        <begin position="472"/>
        <end position="490"/>
    </location>
</feature>
<protein>
    <submittedName>
        <fullName evidence="8">Inner membrane transporter YjeM</fullName>
    </submittedName>
</protein>
<dbReference type="InterPro" id="IPR050367">
    <property type="entry name" value="APC_superfamily"/>
</dbReference>
<feature type="transmembrane region" description="Helical" evidence="7">
    <location>
        <begin position="370"/>
        <end position="390"/>
    </location>
</feature>
<comment type="caution">
    <text evidence="8">The sequence shown here is derived from an EMBL/GenBank/DDBJ whole genome shotgun (WGS) entry which is preliminary data.</text>
</comment>
<dbReference type="EMBL" id="AZDZ01000022">
    <property type="protein sequence ID" value="KRK78526.1"/>
    <property type="molecule type" value="Genomic_DNA"/>
</dbReference>
<dbReference type="PANTHER" id="PTHR42770:SF15">
    <property type="entry name" value="GLUTAMATE_GAMMA-AMINOBUTYRATE ANTIPORTER-RELATED"/>
    <property type="match status" value="1"/>
</dbReference>
<evidence type="ECO:0000313" key="9">
    <source>
        <dbReference type="Proteomes" id="UP000051248"/>
    </source>
</evidence>
<dbReference type="Gene3D" id="1.20.1740.10">
    <property type="entry name" value="Amino acid/polyamine transporter I"/>
    <property type="match status" value="1"/>
</dbReference>
<dbReference type="InterPro" id="IPR002293">
    <property type="entry name" value="AA/rel_permease1"/>
</dbReference>
<dbReference type="GO" id="GO:0022857">
    <property type="term" value="F:transmembrane transporter activity"/>
    <property type="evidence" value="ECO:0007669"/>
    <property type="project" value="InterPro"/>
</dbReference>
<dbReference type="NCBIfam" id="NF011775">
    <property type="entry name" value="PRK15238.1"/>
    <property type="match status" value="1"/>
</dbReference>
<evidence type="ECO:0000256" key="7">
    <source>
        <dbReference type="SAM" id="Phobius"/>
    </source>
</evidence>
<accession>A0A0R1K4J0</accession>
<dbReference type="PANTHER" id="PTHR42770">
    <property type="entry name" value="AMINO ACID TRANSPORTER-RELATED"/>
    <property type="match status" value="1"/>
</dbReference>
<organism evidence="8 9">
    <name type="scientific">Companilactobacillus nodensis DSM 19682 = JCM 14932 = NBRC 107160</name>
    <dbReference type="NCBI Taxonomy" id="1423775"/>
    <lineage>
        <taxon>Bacteria</taxon>
        <taxon>Bacillati</taxon>
        <taxon>Bacillota</taxon>
        <taxon>Bacilli</taxon>
        <taxon>Lactobacillales</taxon>
        <taxon>Lactobacillaceae</taxon>
        <taxon>Companilactobacillus</taxon>
    </lineage>
</organism>
<feature type="transmembrane region" description="Helical" evidence="7">
    <location>
        <begin position="73"/>
        <end position="96"/>
    </location>
</feature>
<evidence type="ECO:0000256" key="1">
    <source>
        <dbReference type="ARBA" id="ARBA00004651"/>
    </source>
</evidence>
<keyword evidence="3" id="KW-1003">Cell membrane</keyword>
<dbReference type="Pfam" id="PF13520">
    <property type="entry name" value="AA_permease_2"/>
    <property type="match status" value="1"/>
</dbReference>
<dbReference type="AlphaFoldDB" id="A0A0R1K4J0"/>